<dbReference type="CDD" id="cd00085">
    <property type="entry name" value="HNHc"/>
    <property type="match status" value="1"/>
</dbReference>
<accession>A0A212ISL3</accession>
<evidence type="ECO:0000313" key="2">
    <source>
        <dbReference type="EMBL" id="SBV69679.1"/>
    </source>
</evidence>
<dbReference type="InterPro" id="IPR003615">
    <property type="entry name" value="HNH_nuc"/>
</dbReference>
<dbReference type="SMART" id="SM00507">
    <property type="entry name" value="HNHc"/>
    <property type="match status" value="1"/>
</dbReference>
<gene>
    <name evidence="2" type="primary">ydfU</name>
    <name evidence="2" type="ORF">KL86CIT2_80046</name>
</gene>
<sequence length="360" mass="40336">MGREGTNNYRGDSRMRALLKPVVARELGIVLLKPGSELMSLFSCERVLVESQPASMERLPAGRVPDVRQPLASDDSLKPFFLDEKVIKAAGDLSGLDYWLLRYGGSCCQWPHSDYHYHELTTLRHEPGSVLLCGHCDNHLRDHYSEQLSELARRNVVNWIINSIMVALNMDSSRELSLAELCWWAVRMGITDVIPESVASRALRIPSEEHQSVMRECDIKPGVTATSIITAKASTIPVNLPPAQVPAVKPIVGVLVDPESPQTYMKRPKRVRWTAPRYLEWIKTQPCECCGKPSDDPHHLIGWGQGGMATKAHDIFAIPLCRQCHTELHNDPVKFEQKNVPQPVMIIRVLDRAYGLGVLA</sequence>
<feature type="domain" description="HNH nuclease" evidence="1">
    <location>
        <begin position="277"/>
        <end position="326"/>
    </location>
</feature>
<reference evidence="2" key="1">
    <citation type="submission" date="2016-04" db="EMBL/GenBank/DDBJ databases">
        <authorList>
            <person name="Evans L.H."/>
            <person name="Alamgir A."/>
            <person name="Owens N."/>
            <person name="Weber N.D."/>
            <person name="Virtaneva K."/>
            <person name="Barbian K."/>
            <person name="Babar A."/>
            <person name="Rosenke K."/>
        </authorList>
    </citation>
    <scope>NUCLEOTIDE SEQUENCE</scope>
    <source>
        <strain evidence="2">86-2</strain>
    </source>
</reference>
<protein>
    <recommendedName>
        <fullName evidence="1">HNH nuclease domain-containing protein</fullName>
    </recommendedName>
</protein>
<evidence type="ECO:0000259" key="1">
    <source>
        <dbReference type="SMART" id="SM00507"/>
    </source>
</evidence>
<proteinExistence type="predicted"/>
<dbReference type="Pfam" id="PF06147">
    <property type="entry name" value="DUF968"/>
    <property type="match status" value="1"/>
</dbReference>
<organism evidence="2">
    <name type="scientific">uncultured Citrobacter sp</name>
    <dbReference type="NCBI Taxonomy" id="200446"/>
    <lineage>
        <taxon>Bacteria</taxon>
        <taxon>Pseudomonadati</taxon>
        <taxon>Pseudomonadota</taxon>
        <taxon>Gammaproteobacteria</taxon>
        <taxon>Enterobacterales</taxon>
        <taxon>Enterobacteriaceae</taxon>
        <taxon>Citrobacter</taxon>
        <taxon>environmental samples</taxon>
    </lineage>
</organism>
<dbReference type="EMBL" id="FLUA01000082">
    <property type="protein sequence ID" value="SBV69679.1"/>
    <property type="molecule type" value="Genomic_DNA"/>
</dbReference>
<dbReference type="InterPro" id="IPR010373">
    <property type="entry name" value="DUF968"/>
</dbReference>
<dbReference type="AlphaFoldDB" id="A0A212ISL3"/>
<name>A0A212ISL3_9ENTR</name>
<dbReference type="Gene3D" id="3.30.50.20">
    <property type="entry name" value="prophage-derive protein ybcO"/>
    <property type="match status" value="1"/>
</dbReference>